<comment type="similarity">
    <text evidence="1 6">Belongs to the carotenoid oxygenase family.</text>
</comment>
<evidence type="ECO:0000313" key="8">
    <source>
        <dbReference type="EMBL" id="NYH89315.1"/>
    </source>
</evidence>
<feature type="binding site" evidence="5">
    <location>
        <position position="214"/>
    </location>
    <ligand>
        <name>Fe cation</name>
        <dbReference type="ChEBI" id="CHEBI:24875"/>
        <note>catalytic</note>
    </ligand>
</feature>
<organism evidence="8 9">
    <name type="scientific">Actinopolymorpha rutila</name>
    <dbReference type="NCBI Taxonomy" id="446787"/>
    <lineage>
        <taxon>Bacteria</taxon>
        <taxon>Bacillati</taxon>
        <taxon>Actinomycetota</taxon>
        <taxon>Actinomycetes</taxon>
        <taxon>Propionibacteriales</taxon>
        <taxon>Actinopolymorphaceae</taxon>
        <taxon>Actinopolymorpha</taxon>
    </lineage>
</organism>
<evidence type="ECO:0000256" key="2">
    <source>
        <dbReference type="ARBA" id="ARBA00022723"/>
    </source>
</evidence>
<feature type="region of interest" description="Disordered" evidence="7">
    <location>
        <begin position="1"/>
        <end position="21"/>
    </location>
</feature>
<feature type="binding site" evidence="5">
    <location>
        <position position="276"/>
    </location>
    <ligand>
        <name>Fe cation</name>
        <dbReference type="ChEBI" id="CHEBI:24875"/>
        <note>catalytic</note>
    </ligand>
</feature>
<feature type="compositionally biased region" description="Polar residues" evidence="7">
    <location>
        <begin position="1"/>
        <end position="10"/>
    </location>
</feature>
<dbReference type="PANTHER" id="PTHR10543">
    <property type="entry name" value="BETA-CAROTENE DIOXYGENASE"/>
    <property type="match status" value="1"/>
</dbReference>
<feature type="binding site" evidence="5">
    <location>
        <position position="165"/>
    </location>
    <ligand>
        <name>Fe cation</name>
        <dbReference type="ChEBI" id="CHEBI:24875"/>
        <note>catalytic</note>
    </ligand>
</feature>
<dbReference type="EC" id="1.13.11.-" evidence="6"/>
<feature type="compositionally biased region" description="Basic and acidic residues" evidence="7">
    <location>
        <begin position="472"/>
        <end position="493"/>
    </location>
</feature>
<sequence length="493" mass="53572">MSALRSTNASEIAADRSEPQPAHMLGHLAPVQDEITAADLPVTGNLPPELSGRYLRNGPNPLPGEQSPHWFAGSGMLHGVRIRDGRAEWYRNRWVRTRLLEGAKPYGSDGTRDLAATHANTHVIEHGGRLLALCESGLPYEVTPDLDTLGPCDFGGRLTTAMTAHPKADPVTGELFFFGYSVTRRPYVTYHRMSADGQLRDSVAIDVPGPTMMHDFAITANHVVWLDLPITFDLAMAGRGMPFQWDDDYGARLGVMRRDGTGGVRWFDVEPCYVFHVGNAHEKADGRIVLDVVRYSRTAWDSVWTEIGGGTAGLASAAAETGVSALYRWVLDPRSGSVSEQPLDDFGVEFPTHDETRTGLDNRYLYTVGADEDGSHTGRPGTGAIVKYDVESGNRQHHDLGPDIVPGEAIFVPAEGARREDDGWLLTVVTDRAGRGSDLLVLDASDVTGPPVAAVHLPRRVPGGFHGSWIPDHADESSNTSDTDRTDEKGLRA</sequence>
<evidence type="ECO:0000256" key="4">
    <source>
        <dbReference type="ARBA" id="ARBA00023004"/>
    </source>
</evidence>
<comment type="cofactor">
    <cofactor evidence="5 6">
        <name>Fe(2+)</name>
        <dbReference type="ChEBI" id="CHEBI:29033"/>
    </cofactor>
    <text evidence="5 6">Binds 1 Fe(2+) ion per subunit.</text>
</comment>
<evidence type="ECO:0000256" key="6">
    <source>
        <dbReference type="RuleBase" id="RU364048"/>
    </source>
</evidence>
<dbReference type="GO" id="GO:0010436">
    <property type="term" value="F:carotenoid dioxygenase activity"/>
    <property type="evidence" value="ECO:0007669"/>
    <property type="project" value="TreeGrafter"/>
</dbReference>
<keyword evidence="6 8" id="KW-0223">Dioxygenase</keyword>
<name>A0A852ZAS8_9ACTN</name>
<keyword evidence="4 5" id="KW-0408">Iron</keyword>
<comment type="caution">
    <text evidence="8">The sequence shown here is derived from an EMBL/GenBank/DDBJ whole genome shotgun (WGS) entry which is preliminary data.</text>
</comment>
<evidence type="ECO:0000256" key="7">
    <source>
        <dbReference type="SAM" id="MobiDB-lite"/>
    </source>
</evidence>
<keyword evidence="9" id="KW-1185">Reference proteome</keyword>
<dbReference type="Proteomes" id="UP000579605">
    <property type="component" value="Unassembled WGS sequence"/>
</dbReference>
<keyword evidence="2 5" id="KW-0479">Metal-binding</keyword>
<dbReference type="Pfam" id="PF03055">
    <property type="entry name" value="RPE65"/>
    <property type="match status" value="1"/>
</dbReference>
<dbReference type="InterPro" id="IPR004294">
    <property type="entry name" value="Carotenoid_Oase"/>
</dbReference>
<proteinExistence type="inferred from homology"/>
<protein>
    <recommendedName>
        <fullName evidence="6">Dioxygenase</fullName>
        <ecNumber evidence="6">1.13.11.-</ecNumber>
    </recommendedName>
</protein>
<evidence type="ECO:0000256" key="1">
    <source>
        <dbReference type="ARBA" id="ARBA00006787"/>
    </source>
</evidence>
<accession>A0A852ZAS8</accession>
<dbReference type="GO" id="GO:0046872">
    <property type="term" value="F:metal ion binding"/>
    <property type="evidence" value="ECO:0007669"/>
    <property type="project" value="UniProtKB-KW"/>
</dbReference>
<dbReference type="GO" id="GO:0016121">
    <property type="term" value="P:carotene catabolic process"/>
    <property type="evidence" value="ECO:0007669"/>
    <property type="project" value="TreeGrafter"/>
</dbReference>
<feature type="binding site" evidence="5">
    <location>
        <position position="466"/>
    </location>
    <ligand>
        <name>Fe cation</name>
        <dbReference type="ChEBI" id="CHEBI:24875"/>
        <note>catalytic</note>
    </ligand>
</feature>
<dbReference type="PANTHER" id="PTHR10543:SF89">
    <property type="entry name" value="CAROTENOID 9,10(9',10')-CLEAVAGE DIOXYGENASE 1"/>
    <property type="match status" value="1"/>
</dbReference>
<evidence type="ECO:0000313" key="9">
    <source>
        <dbReference type="Proteomes" id="UP000579605"/>
    </source>
</evidence>
<dbReference type="RefSeq" id="WP_202889227.1">
    <property type="nucleotide sequence ID" value="NZ_BAAARR010000038.1"/>
</dbReference>
<evidence type="ECO:0000256" key="3">
    <source>
        <dbReference type="ARBA" id="ARBA00023002"/>
    </source>
</evidence>
<keyword evidence="3 6" id="KW-0560">Oxidoreductase</keyword>
<reference evidence="8 9" key="1">
    <citation type="submission" date="2020-07" db="EMBL/GenBank/DDBJ databases">
        <title>Sequencing the genomes of 1000 actinobacteria strains.</title>
        <authorList>
            <person name="Klenk H.-P."/>
        </authorList>
    </citation>
    <scope>NUCLEOTIDE SEQUENCE [LARGE SCALE GENOMIC DNA]</scope>
    <source>
        <strain evidence="8 9">DSM 18448</strain>
    </source>
</reference>
<gene>
    <name evidence="8" type="ORF">F4554_001953</name>
</gene>
<evidence type="ECO:0000256" key="5">
    <source>
        <dbReference type="PIRSR" id="PIRSR604294-1"/>
    </source>
</evidence>
<dbReference type="EMBL" id="JACBZH010000001">
    <property type="protein sequence ID" value="NYH89315.1"/>
    <property type="molecule type" value="Genomic_DNA"/>
</dbReference>
<dbReference type="AlphaFoldDB" id="A0A852ZAS8"/>
<feature type="region of interest" description="Disordered" evidence="7">
    <location>
        <begin position="466"/>
        <end position="493"/>
    </location>
</feature>